<keyword evidence="5" id="KW-1185">Reference proteome</keyword>
<evidence type="ECO:0000256" key="1">
    <source>
        <dbReference type="SAM" id="MobiDB-lite"/>
    </source>
</evidence>
<feature type="compositionally biased region" description="Low complexity" evidence="1">
    <location>
        <begin position="192"/>
        <end position="208"/>
    </location>
</feature>
<reference evidence="4" key="1">
    <citation type="submission" date="2023-06" db="EMBL/GenBank/DDBJ databases">
        <title>Genomic analysis of the entomopathogenic nematode Steinernema hermaphroditum.</title>
        <authorList>
            <person name="Schwarz E.M."/>
            <person name="Heppert J.K."/>
            <person name="Baniya A."/>
            <person name="Schwartz H.T."/>
            <person name="Tan C.-H."/>
            <person name="Antoshechkin I."/>
            <person name="Sternberg P.W."/>
            <person name="Goodrich-Blair H."/>
            <person name="Dillman A.R."/>
        </authorList>
    </citation>
    <scope>NUCLEOTIDE SEQUENCE</scope>
    <source>
        <strain evidence="4">PS9179</strain>
        <tissue evidence="4">Whole animal</tissue>
    </source>
</reference>
<keyword evidence="2" id="KW-0472">Membrane</keyword>
<sequence>MRVVLVLLVVFLACYADSTTVVTTFTSSSSLAGANPNDYTAPNISAYHRPYEKAPIAFNDYFLIVIISTIGVLALVQVTPFAVYIVLVNKPLSRRPTEDEIEQVEDDDDEEEENGNKKGGPSGKKKKPGVKKRKGPVKEKPKSTDFKFEDNNDGAQDVGTLIQDVAADNNQHDQYNKMEESFMMQQTAIVVSSNSSDNRTSSHSSASKSLEERLEELLQERPDFLERPKPYGMLKLLRPLRESYREYYKDFGFPAEIEWYIKEIDWKMSQDFYAMMMLPKDEFLKRFPRWEYVDGLLRVKASECARPPAARTVEKPKPIIPPTRILCAKRKAPAPPQPQAKKMRPSSKGPVEQRS</sequence>
<feature type="compositionally biased region" description="Basic residues" evidence="1">
    <location>
        <begin position="123"/>
        <end position="135"/>
    </location>
</feature>
<dbReference type="Proteomes" id="UP001175271">
    <property type="component" value="Unassembled WGS sequence"/>
</dbReference>
<keyword evidence="3" id="KW-0732">Signal</keyword>
<comment type="caution">
    <text evidence="4">The sequence shown here is derived from an EMBL/GenBank/DDBJ whole genome shotgun (WGS) entry which is preliminary data.</text>
</comment>
<evidence type="ECO:0000313" key="4">
    <source>
        <dbReference type="EMBL" id="KAK0406265.1"/>
    </source>
</evidence>
<evidence type="ECO:0000256" key="2">
    <source>
        <dbReference type="SAM" id="Phobius"/>
    </source>
</evidence>
<keyword evidence="2" id="KW-1133">Transmembrane helix</keyword>
<evidence type="ECO:0000313" key="5">
    <source>
        <dbReference type="Proteomes" id="UP001175271"/>
    </source>
</evidence>
<feature type="chain" id="PRO_5041372082" evidence="3">
    <location>
        <begin position="17"/>
        <end position="355"/>
    </location>
</feature>
<feature type="compositionally biased region" description="Basic and acidic residues" evidence="1">
    <location>
        <begin position="136"/>
        <end position="150"/>
    </location>
</feature>
<dbReference type="EMBL" id="JAUCMV010000004">
    <property type="protein sequence ID" value="KAK0406265.1"/>
    <property type="molecule type" value="Genomic_DNA"/>
</dbReference>
<feature type="transmembrane region" description="Helical" evidence="2">
    <location>
        <begin position="61"/>
        <end position="87"/>
    </location>
</feature>
<feature type="region of interest" description="Disordered" evidence="1">
    <location>
        <begin position="96"/>
        <end position="153"/>
    </location>
</feature>
<name>A0AA39LR24_9BILA</name>
<keyword evidence="2" id="KW-0812">Transmembrane</keyword>
<organism evidence="4 5">
    <name type="scientific">Steinernema hermaphroditum</name>
    <dbReference type="NCBI Taxonomy" id="289476"/>
    <lineage>
        <taxon>Eukaryota</taxon>
        <taxon>Metazoa</taxon>
        <taxon>Ecdysozoa</taxon>
        <taxon>Nematoda</taxon>
        <taxon>Chromadorea</taxon>
        <taxon>Rhabditida</taxon>
        <taxon>Tylenchina</taxon>
        <taxon>Panagrolaimomorpha</taxon>
        <taxon>Strongyloidoidea</taxon>
        <taxon>Steinernematidae</taxon>
        <taxon>Steinernema</taxon>
    </lineage>
</organism>
<feature type="signal peptide" evidence="3">
    <location>
        <begin position="1"/>
        <end position="16"/>
    </location>
</feature>
<proteinExistence type="predicted"/>
<feature type="region of interest" description="Disordered" evidence="1">
    <location>
        <begin position="191"/>
        <end position="211"/>
    </location>
</feature>
<protein>
    <submittedName>
        <fullName evidence="4">Uncharacterized protein</fullName>
    </submittedName>
</protein>
<accession>A0AA39LR24</accession>
<feature type="compositionally biased region" description="Acidic residues" evidence="1">
    <location>
        <begin position="99"/>
        <end position="113"/>
    </location>
</feature>
<feature type="region of interest" description="Disordered" evidence="1">
    <location>
        <begin position="326"/>
        <end position="355"/>
    </location>
</feature>
<dbReference type="AlphaFoldDB" id="A0AA39LR24"/>
<gene>
    <name evidence="4" type="ORF">QR680_018466</name>
</gene>
<evidence type="ECO:0000256" key="3">
    <source>
        <dbReference type="SAM" id="SignalP"/>
    </source>
</evidence>